<keyword evidence="3" id="KW-1185">Reference proteome</keyword>
<feature type="region of interest" description="Disordered" evidence="1">
    <location>
        <begin position="91"/>
        <end position="166"/>
    </location>
</feature>
<accession>A0AA40EET2</accession>
<name>A0AA40EET2_9PEZI</name>
<gene>
    <name evidence="2" type="ORF">B0T21DRAFT_199006</name>
</gene>
<dbReference type="EMBL" id="JAUKTV010000008">
    <property type="protein sequence ID" value="KAK0732648.1"/>
    <property type="molecule type" value="Genomic_DNA"/>
</dbReference>
<proteinExistence type="predicted"/>
<evidence type="ECO:0000313" key="2">
    <source>
        <dbReference type="EMBL" id="KAK0732648.1"/>
    </source>
</evidence>
<feature type="compositionally biased region" description="Polar residues" evidence="1">
    <location>
        <begin position="126"/>
        <end position="136"/>
    </location>
</feature>
<protein>
    <submittedName>
        <fullName evidence="2">Uncharacterized protein</fullName>
    </submittedName>
</protein>
<evidence type="ECO:0000256" key="1">
    <source>
        <dbReference type="SAM" id="MobiDB-lite"/>
    </source>
</evidence>
<dbReference type="Proteomes" id="UP001172159">
    <property type="component" value="Unassembled WGS sequence"/>
</dbReference>
<sequence length="264" mass="29654">MKHHLVRARPQRRKTESYRLRRPRSAHLDQCVYLTLKSVDGFPVQLPLTFVSSFRRLRLYIIDHLQFRELIILNMTNSLISCPRVPDRSKYASASTLPTHAGRGRSIRPAGLRNRAQDPRIPEKYCQTTPSVSSLPISRAARRAESGSSEGHMTRSTSTPRGPAGRGLGFRASNWMGFFFDFPFEILTAKNVQEPQRRLSTLSRPLNCICGVDCRVPDTGTRTAGRSGDGDVDKVLFVTEASSECRPNRVTVSYQHSDKLGLAL</sequence>
<evidence type="ECO:0000313" key="3">
    <source>
        <dbReference type="Proteomes" id="UP001172159"/>
    </source>
</evidence>
<reference evidence="2" key="1">
    <citation type="submission" date="2023-06" db="EMBL/GenBank/DDBJ databases">
        <title>Genome-scale phylogeny and comparative genomics of the fungal order Sordariales.</title>
        <authorList>
            <consortium name="Lawrence Berkeley National Laboratory"/>
            <person name="Hensen N."/>
            <person name="Bonometti L."/>
            <person name="Westerberg I."/>
            <person name="Brannstrom I.O."/>
            <person name="Guillou S."/>
            <person name="Cros-Aarteil S."/>
            <person name="Calhoun S."/>
            <person name="Haridas S."/>
            <person name="Kuo A."/>
            <person name="Mondo S."/>
            <person name="Pangilinan J."/>
            <person name="Riley R."/>
            <person name="Labutti K."/>
            <person name="Andreopoulos B."/>
            <person name="Lipzen A."/>
            <person name="Chen C."/>
            <person name="Yanf M."/>
            <person name="Daum C."/>
            <person name="Ng V."/>
            <person name="Clum A."/>
            <person name="Steindorff A."/>
            <person name="Ohm R."/>
            <person name="Martin F."/>
            <person name="Silar P."/>
            <person name="Natvig D."/>
            <person name="Lalanne C."/>
            <person name="Gautier V."/>
            <person name="Ament-Velasquez S.L."/>
            <person name="Kruys A."/>
            <person name="Hutchinson M.I."/>
            <person name="Powell A.J."/>
            <person name="Barry K."/>
            <person name="Miller A.N."/>
            <person name="Grigoriev I.V."/>
            <person name="Debuchy R."/>
            <person name="Gladieux P."/>
            <person name="Thoren M.H."/>
            <person name="Johannesson H."/>
        </authorList>
    </citation>
    <scope>NUCLEOTIDE SEQUENCE</scope>
    <source>
        <strain evidence="2">CBS 540.89</strain>
    </source>
</reference>
<feature type="region of interest" description="Disordered" evidence="1">
    <location>
        <begin position="1"/>
        <end position="20"/>
    </location>
</feature>
<dbReference type="AlphaFoldDB" id="A0AA40EET2"/>
<feature type="compositionally biased region" description="Basic residues" evidence="1">
    <location>
        <begin position="1"/>
        <end position="12"/>
    </location>
</feature>
<organism evidence="2 3">
    <name type="scientific">Apiosordaria backusii</name>
    <dbReference type="NCBI Taxonomy" id="314023"/>
    <lineage>
        <taxon>Eukaryota</taxon>
        <taxon>Fungi</taxon>
        <taxon>Dikarya</taxon>
        <taxon>Ascomycota</taxon>
        <taxon>Pezizomycotina</taxon>
        <taxon>Sordariomycetes</taxon>
        <taxon>Sordariomycetidae</taxon>
        <taxon>Sordariales</taxon>
        <taxon>Lasiosphaeriaceae</taxon>
        <taxon>Apiosordaria</taxon>
    </lineage>
</organism>
<comment type="caution">
    <text evidence="2">The sequence shown here is derived from an EMBL/GenBank/DDBJ whole genome shotgun (WGS) entry which is preliminary data.</text>
</comment>